<reference evidence="1" key="1">
    <citation type="submission" date="2021-02" db="EMBL/GenBank/DDBJ databases">
        <authorList>
            <person name="Steward A R."/>
        </authorList>
    </citation>
    <scope>NUCLEOTIDE SEQUENCE</scope>
</reference>
<protein>
    <submittedName>
        <fullName evidence="1">Uncharacterized protein</fullName>
    </submittedName>
</protein>
<gene>
    <name evidence="1" type="ORF">PMACD_LOCUS3498</name>
</gene>
<proteinExistence type="predicted"/>
<dbReference type="EMBL" id="CAJOBZ010000006">
    <property type="protein sequence ID" value="CAF4801965.1"/>
    <property type="molecule type" value="Genomic_DNA"/>
</dbReference>
<keyword evidence="2" id="KW-1185">Reference proteome</keyword>
<name>A0A821PCB4_9NEOP</name>
<dbReference type="OrthoDB" id="425681at2759"/>
<organism evidence="1 2">
    <name type="scientific">Pieris macdunnoughi</name>
    <dbReference type="NCBI Taxonomy" id="345717"/>
    <lineage>
        <taxon>Eukaryota</taxon>
        <taxon>Metazoa</taxon>
        <taxon>Ecdysozoa</taxon>
        <taxon>Arthropoda</taxon>
        <taxon>Hexapoda</taxon>
        <taxon>Insecta</taxon>
        <taxon>Pterygota</taxon>
        <taxon>Neoptera</taxon>
        <taxon>Endopterygota</taxon>
        <taxon>Lepidoptera</taxon>
        <taxon>Glossata</taxon>
        <taxon>Ditrysia</taxon>
        <taxon>Papilionoidea</taxon>
        <taxon>Pieridae</taxon>
        <taxon>Pierinae</taxon>
        <taxon>Pieris</taxon>
    </lineage>
</organism>
<evidence type="ECO:0000313" key="2">
    <source>
        <dbReference type="Proteomes" id="UP000663880"/>
    </source>
</evidence>
<accession>A0A821PCB4</accession>
<dbReference type="AlphaFoldDB" id="A0A821PCB4"/>
<dbReference type="Proteomes" id="UP000663880">
    <property type="component" value="Unassembled WGS sequence"/>
</dbReference>
<comment type="caution">
    <text evidence="1">The sequence shown here is derived from an EMBL/GenBank/DDBJ whole genome shotgun (WGS) entry which is preliminary data.</text>
</comment>
<sequence length="130" mass="14776">MGTPQHSVKLIASLYEKSESIVRVNDVEAASFEPQRGVRQKFILLFNTYVEYMDAFRLEGTKQPPIRRHNVICLLGTWNGGTFYQSAASKRMVGLSINKVQTKVMLVDRVGLLTRSGELPDFEFVGKFYI</sequence>
<evidence type="ECO:0000313" key="1">
    <source>
        <dbReference type="EMBL" id="CAF4801965.1"/>
    </source>
</evidence>